<evidence type="ECO:0000256" key="6">
    <source>
        <dbReference type="PROSITE-ProRule" id="PRU00023"/>
    </source>
</evidence>
<dbReference type="InterPro" id="IPR017455">
    <property type="entry name" value="Znf_FYVE-rel"/>
</dbReference>
<sequence>MGVDILEFCTPPIPGQQHKYYGNAHNNFIKLPITIPPHTKIQKTPINNSLHSIATLGDLNLLKQILPLLRTPQKAVNEPHHSTGLTPLHFAASRGHLTTVQCLVDDYSASIDVKDREGETALSKAAYNGHHNIVQYLISKKADVHLKDKDGWTALHNACARGYLSIARLLVQQGARVDVKSKMGHTPLINAASKGYTSIVEYLLTEAHANPLIKNNFGEAAYDVSAAAGESYICDMLYKAGKSWWEMQHSSPYQLLDYHVTVMVVLHENEKSSSMLGLLSKPHFSPNTVTKHGPWSIYPSGQSCTKEQVQLPQNDHGSTDWFWFIDWQIDYSNPRVDAASGWQYARSFDEPDEKWVPTMPTSGYGWVRRRKWIRVMKRRMDLLKGNHLGNIMSDDQDDYLCKAEDIVQNSKTESVSLNATSKVQQLTVELRSLEEAVQLLRSGMKNDGNQYRLQQANTLVTSYTLQIEKLNSQIAQLAPTVATPISPVIKQHNSELARELGFAENRHSSAGVANTATTTVTTVATATAATITTTGNNTTDLDSNPWSRDTTIIVNWQDNLFESSSLSHVDLVGHGTEEEEEPSREPEREQVKKYIWEFDTDVKECRGCKRRFGLLLRRHHCRCCGTIHCDRCSTSRAYLQPSQILQDPRGPFESLEVLSSQHQRVCDNCYAKLGGLPPS</sequence>
<keyword evidence="8" id="KW-0175">Coiled coil</keyword>
<keyword evidence="4" id="KW-0862">Zinc</keyword>
<evidence type="ECO:0000256" key="4">
    <source>
        <dbReference type="ARBA" id="ARBA00022833"/>
    </source>
</evidence>
<feature type="repeat" description="ANK" evidence="6">
    <location>
        <begin position="83"/>
        <end position="116"/>
    </location>
</feature>
<keyword evidence="11" id="KW-1185">Reference proteome</keyword>
<dbReference type="Pfam" id="PF13857">
    <property type="entry name" value="Ank_5"/>
    <property type="match status" value="1"/>
</dbReference>
<feature type="repeat" description="ANK" evidence="6">
    <location>
        <begin position="117"/>
        <end position="149"/>
    </location>
</feature>
<keyword evidence="5 6" id="KW-0040">ANK repeat</keyword>
<dbReference type="Proteomes" id="UP000252139">
    <property type="component" value="Unassembled WGS sequence"/>
</dbReference>
<dbReference type="InterPro" id="IPR036770">
    <property type="entry name" value="Ankyrin_rpt-contain_sf"/>
</dbReference>
<dbReference type="Gene3D" id="3.30.40.10">
    <property type="entry name" value="Zinc/RING finger domain, C3HC4 (zinc finger)"/>
    <property type="match status" value="1"/>
</dbReference>
<dbReference type="EMBL" id="PJQL01001442">
    <property type="protein sequence ID" value="RCH88579.1"/>
    <property type="molecule type" value="Genomic_DNA"/>
</dbReference>
<comment type="caution">
    <text evidence="10">The sequence shown here is derived from an EMBL/GenBank/DDBJ whole genome shotgun (WGS) entry which is preliminary data.</text>
</comment>
<dbReference type="PRINTS" id="PR01415">
    <property type="entry name" value="ANKYRIN"/>
</dbReference>
<gene>
    <name evidence="10" type="ORF">CU097_007199</name>
</gene>
<feature type="domain" description="FYVE-type" evidence="9">
    <location>
        <begin position="599"/>
        <end position="674"/>
    </location>
</feature>
<dbReference type="GO" id="GO:0008270">
    <property type="term" value="F:zinc ion binding"/>
    <property type="evidence" value="ECO:0007669"/>
    <property type="project" value="UniProtKB-KW"/>
</dbReference>
<reference evidence="10 11" key="1">
    <citation type="journal article" date="2018" name="G3 (Bethesda)">
        <title>Phylogenetic and Phylogenomic Definition of Rhizopus Species.</title>
        <authorList>
            <person name="Gryganskyi A.P."/>
            <person name="Golan J."/>
            <person name="Dolatabadi S."/>
            <person name="Mondo S."/>
            <person name="Robb S."/>
            <person name="Idnurm A."/>
            <person name="Muszewska A."/>
            <person name="Steczkiewicz K."/>
            <person name="Masonjones S."/>
            <person name="Liao H.L."/>
            <person name="Gajdeczka M.T."/>
            <person name="Anike F."/>
            <person name="Vuek A."/>
            <person name="Anishchenko I.M."/>
            <person name="Voigt K."/>
            <person name="de Hoog G.S."/>
            <person name="Smith M.E."/>
            <person name="Heitman J."/>
            <person name="Vilgalys R."/>
            <person name="Stajich J.E."/>
        </authorList>
    </citation>
    <scope>NUCLEOTIDE SEQUENCE [LARGE SCALE GENOMIC DNA]</scope>
    <source>
        <strain evidence="10 11">CBS 357.93</strain>
    </source>
</reference>
<dbReference type="PROSITE" id="PS50297">
    <property type="entry name" value="ANK_REP_REGION"/>
    <property type="match status" value="3"/>
</dbReference>
<evidence type="ECO:0000256" key="5">
    <source>
        <dbReference type="ARBA" id="ARBA00023043"/>
    </source>
</evidence>
<organism evidence="10 11">
    <name type="scientific">Rhizopus azygosporus</name>
    <name type="common">Rhizopus microsporus var. azygosporus</name>
    <dbReference type="NCBI Taxonomy" id="86630"/>
    <lineage>
        <taxon>Eukaryota</taxon>
        <taxon>Fungi</taxon>
        <taxon>Fungi incertae sedis</taxon>
        <taxon>Mucoromycota</taxon>
        <taxon>Mucoromycotina</taxon>
        <taxon>Mucoromycetes</taxon>
        <taxon>Mucorales</taxon>
        <taxon>Mucorineae</taxon>
        <taxon>Rhizopodaceae</taxon>
        <taxon>Rhizopus</taxon>
    </lineage>
</organism>
<keyword evidence="1" id="KW-0479">Metal-binding</keyword>
<dbReference type="Pfam" id="PF12796">
    <property type="entry name" value="Ank_2"/>
    <property type="match status" value="1"/>
</dbReference>
<dbReference type="Pfam" id="PF01363">
    <property type="entry name" value="FYVE"/>
    <property type="match status" value="1"/>
</dbReference>
<feature type="coiled-coil region" evidence="8">
    <location>
        <begin position="416"/>
        <end position="473"/>
    </location>
</feature>
<protein>
    <recommendedName>
        <fullName evidence="9">FYVE-type domain-containing protein</fullName>
    </recommendedName>
</protein>
<keyword evidence="2" id="KW-0677">Repeat</keyword>
<evidence type="ECO:0000256" key="7">
    <source>
        <dbReference type="PROSITE-ProRule" id="PRU00091"/>
    </source>
</evidence>
<dbReference type="PROSITE" id="PS50178">
    <property type="entry name" value="ZF_FYVE"/>
    <property type="match status" value="1"/>
</dbReference>
<dbReference type="InterPro" id="IPR013083">
    <property type="entry name" value="Znf_RING/FYVE/PHD"/>
</dbReference>
<accession>A0A367JFE4</accession>
<name>A0A367JFE4_RHIAZ</name>
<dbReference type="PROSITE" id="PS50088">
    <property type="entry name" value="ANK_REPEAT"/>
    <property type="match status" value="3"/>
</dbReference>
<evidence type="ECO:0000259" key="9">
    <source>
        <dbReference type="PROSITE" id="PS50178"/>
    </source>
</evidence>
<dbReference type="InterPro" id="IPR011011">
    <property type="entry name" value="Znf_FYVE_PHD"/>
</dbReference>
<dbReference type="SUPFAM" id="SSF57903">
    <property type="entry name" value="FYVE/PHD zinc finger"/>
    <property type="match status" value="1"/>
</dbReference>
<evidence type="ECO:0000313" key="11">
    <source>
        <dbReference type="Proteomes" id="UP000252139"/>
    </source>
</evidence>
<dbReference type="SMART" id="SM00064">
    <property type="entry name" value="FYVE"/>
    <property type="match status" value="1"/>
</dbReference>
<dbReference type="AlphaFoldDB" id="A0A367JFE4"/>
<dbReference type="STRING" id="86630.A0A367JFE4"/>
<dbReference type="SUPFAM" id="SSF48403">
    <property type="entry name" value="Ankyrin repeat"/>
    <property type="match status" value="1"/>
</dbReference>
<dbReference type="Gene3D" id="1.25.40.20">
    <property type="entry name" value="Ankyrin repeat-containing domain"/>
    <property type="match status" value="2"/>
</dbReference>
<evidence type="ECO:0000313" key="10">
    <source>
        <dbReference type="EMBL" id="RCH88579.1"/>
    </source>
</evidence>
<evidence type="ECO:0000256" key="1">
    <source>
        <dbReference type="ARBA" id="ARBA00022723"/>
    </source>
</evidence>
<dbReference type="InterPro" id="IPR002110">
    <property type="entry name" value="Ankyrin_rpt"/>
</dbReference>
<dbReference type="OrthoDB" id="660555at2759"/>
<dbReference type="PANTHER" id="PTHR24171">
    <property type="entry name" value="ANKYRIN REPEAT DOMAIN-CONTAINING PROTEIN 39-RELATED"/>
    <property type="match status" value="1"/>
</dbReference>
<evidence type="ECO:0000256" key="8">
    <source>
        <dbReference type="SAM" id="Coils"/>
    </source>
</evidence>
<dbReference type="InterPro" id="IPR000306">
    <property type="entry name" value="Znf_FYVE"/>
</dbReference>
<dbReference type="SMART" id="SM00248">
    <property type="entry name" value="ANK"/>
    <property type="match status" value="4"/>
</dbReference>
<evidence type="ECO:0000256" key="2">
    <source>
        <dbReference type="ARBA" id="ARBA00022737"/>
    </source>
</evidence>
<keyword evidence="3 7" id="KW-0863">Zinc-finger</keyword>
<feature type="repeat" description="ANK" evidence="6">
    <location>
        <begin position="150"/>
        <end position="182"/>
    </location>
</feature>
<evidence type="ECO:0000256" key="3">
    <source>
        <dbReference type="ARBA" id="ARBA00022771"/>
    </source>
</evidence>
<proteinExistence type="predicted"/>